<organism evidence="1">
    <name type="scientific">Picea sitchensis</name>
    <name type="common">Sitka spruce</name>
    <name type="synonym">Pinus sitchensis</name>
    <dbReference type="NCBI Taxonomy" id="3332"/>
    <lineage>
        <taxon>Eukaryota</taxon>
        <taxon>Viridiplantae</taxon>
        <taxon>Streptophyta</taxon>
        <taxon>Embryophyta</taxon>
        <taxon>Tracheophyta</taxon>
        <taxon>Spermatophyta</taxon>
        <taxon>Pinopsida</taxon>
        <taxon>Pinidae</taxon>
        <taxon>Conifers I</taxon>
        <taxon>Pinales</taxon>
        <taxon>Pinaceae</taxon>
        <taxon>Picea</taxon>
    </lineage>
</organism>
<dbReference type="PANTHER" id="PTHR31257">
    <property type="entry name" value="RICIN B-LIKE LECTIN EULS3"/>
    <property type="match status" value="1"/>
</dbReference>
<proteinExistence type="evidence at transcript level"/>
<name>A9NXJ4_PICSI</name>
<evidence type="ECO:0000313" key="1">
    <source>
        <dbReference type="EMBL" id="ABK25355.1"/>
    </source>
</evidence>
<sequence>MFHHQKEVEAPGEIVKIYCEANPEYYLTAKEDSVVLAPGDESNPYQQWIIDGTWGIRVKDSAGFPAFALINKATRQALRHGKEEKEKVHTCPYSKDELNEVVLWTQSDDVGNGYKCIRPVDNTDLNLDANHGDPESGGIQDGTDLILFKWKKQENQKWKILPISFNPISQVQKYEAEDTPYGGVPKYGGVSSYEGAQYGEDVQSYGGASHGKDVPSYGSAPYGEGVPNYEGAPYAEGVPNYEGAPYGERTDKVTNYEGPAYAVHTHHHHHDFPQHIPEGQSVRIYCEQSPEYFLTVRDGEVVLTPGDADDVSQHWIKVDEWGNKIRDEVGFPAFALVSKATLKALKHGSQEWDRVELSYYNENDLDESVLWTQSADVGRGYQCIRPVGNIHLNIDAKLADGKHGNVEDGNELILFSWKKQKNQKWKMLPVD</sequence>
<dbReference type="SUPFAM" id="SSF50370">
    <property type="entry name" value="Ricin B-like lectins"/>
    <property type="match status" value="2"/>
</dbReference>
<reference evidence="1" key="1">
    <citation type="journal article" date="2008" name="BMC Genomics">
        <title>A conifer genomics resource of 200,000 spruce (Picea spp.) ESTs and 6,464 high-quality, sequence-finished full-length cDNAs for Sitka spruce (Picea sitchensis).</title>
        <authorList>
            <person name="Ralph S.G."/>
            <person name="Chun H.J."/>
            <person name="Kolosova N."/>
            <person name="Cooper D."/>
            <person name="Oddy C."/>
            <person name="Ritland C.E."/>
            <person name="Kirkpatrick R."/>
            <person name="Moore R."/>
            <person name="Barber S."/>
            <person name="Holt R.A."/>
            <person name="Jones S.J."/>
            <person name="Marra M.A."/>
            <person name="Douglas C.J."/>
            <person name="Ritland K."/>
            <person name="Bohlmann J."/>
        </authorList>
    </citation>
    <scope>NUCLEOTIDE SEQUENCE</scope>
    <source>
        <tissue evidence="1">Green portion of the leader tissue</tissue>
    </source>
</reference>
<accession>A9NXJ4</accession>
<dbReference type="OMA" id="VLWTQSD"/>
<dbReference type="Gene3D" id="2.80.10.50">
    <property type="match status" value="2"/>
</dbReference>
<dbReference type="InterPro" id="IPR035992">
    <property type="entry name" value="Ricin_B-like_lectins"/>
</dbReference>
<dbReference type="EMBL" id="EF086067">
    <property type="protein sequence ID" value="ABK25355.1"/>
    <property type="molecule type" value="mRNA"/>
</dbReference>
<dbReference type="InterPro" id="IPR040249">
    <property type="entry name" value="Ricin_B-like_lectin_EULS3-like"/>
</dbReference>
<dbReference type="AlphaFoldDB" id="A9NXJ4"/>
<protein>
    <submittedName>
        <fullName evidence="1">Uncharacterized protein</fullName>
    </submittedName>
</protein>
<dbReference type="PANTHER" id="PTHR31257:SF21">
    <property type="entry name" value="OS07G0683600 PROTEIN"/>
    <property type="match status" value="1"/>
</dbReference>
<dbReference type="CDD" id="cd23431">
    <property type="entry name" value="beta-trefoil_Ricin_AtEULS3-like"/>
    <property type="match status" value="2"/>
</dbReference>